<feature type="region of interest" description="Disordered" evidence="1">
    <location>
        <begin position="53"/>
        <end position="74"/>
    </location>
</feature>
<dbReference type="AlphaFoldDB" id="A0A921YJF5"/>
<gene>
    <name evidence="2" type="ORF">O3G_MSEX001197</name>
</gene>
<feature type="compositionally biased region" description="Polar residues" evidence="1">
    <location>
        <begin position="53"/>
        <end position="65"/>
    </location>
</feature>
<name>A0A921YJF5_MANSE</name>
<evidence type="ECO:0000256" key="1">
    <source>
        <dbReference type="SAM" id="MobiDB-lite"/>
    </source>
</evidence>
<sequence>MIVGSFCKKFNLERSDNCLNVRILLDDETCQRRWIPLDVMAAGMHVMYTESQAQYRSSQPTNAQPEYQPAVSPARLQPAKKRRVLSPQHYNTQQQHTFVDNTGYKVMKTVQRNYDDDQIIVVSF</sequence>
<dbReference type="Proteomes" id="UP000791440">
    <property type="component" value="Unassembled WGS sequence"/>
</dbReference>
<accession>A0A921YJF5</accession>
<reference evidence="2" key="2">
    <citation type="submission" date="2020-12" db="EMBL/GenBank/DDBJ databases">
        <authorList>
            <person name="Kanost M."/>
        </authorList>
    </citation>
    <scope>NUCLEOTIDE SEQUENCE</scope>
</reference>
<evidence type="ECO:0000313" key="2">
    <source>
        <dbReference type="EMBL" id="KAG6440292.1"/>
    </source>
</evidence>
<protein>
    <submittedName>
        <fullName evidence="2">Uncharacterized protein</fullName>
    </submittedName>
</protein>
<comment type="caution">
    <text evidence="2">The sequence shown here is derived from an EMBL/GenBank/DDBJ whole genome shotgun (WGS) entry which is preliminary data.</text>
</comment>
<organism evidence="2 3">
    <name type="scientific">Manduca sexta</name>
    <name type="common">Tobacco hawkmoth</name>
    <name type="synonym">Tobacco hornworm</name>
    <dbReference type="NCBI Taxonomy" id="7130"/>
    <lineage>
        <taxon>Eukaryota</taxon>
        <taxon>Metazoa</taxon>
        <taxon>Ecdysozoa</taxon>
        <taxon>Arthropoda</taxon>
        <taxon>Hexapoda</taxon>
        <taxon>Insecta</taxon>
        <taxon>Pterygota</taxon>
        <taxon>Neoptera</taxon>
        <taxon>Endopterygota</taxon>
        <taxon>Lepidoptera</taxon>
        <taxon>Glossata</taxon>
        <taxon>Ditrysia</taxon>
        <taxon>Bombycoidea</taxon>
        <taxon>Sphingidae</taxon>
        <taxon>Sphinginae</taxon>
        <taxon>Sphingini</taxon>
        <taxon>Manduca</taxon>
    </lineage>
</organism>
<keyword evidence="3" id="KW-1185">Reference proteome</keyword>
<reference evidence="2" key="1">
    <citation type="journal article" date="2016" name="Insect Biochem. Mol. Biol.">
        <title>Multifaceted biological insights from a draft genome sequence of the tobacco hornworm moth, Manduca sexta.</title>
        <authorList>
            <person name="Kanost M.R."/>
            <person name="Arrese E.L."/>
            <person name="Cao X."/>
            <person name="Chen Y.R."/>
            <person name="Chellapilla S."/>
            <person name="Goldsmith M.R."/>
            <person name="Grosse-Wilde E."/>
            <person name="Heckel D.G."/>
            <person name="Herndon N."/>
            <person name="Jiang H."/>
            <person name="Papanicolaou A."/>
            <person name="Qu J."/>
            <person name="Soulages J.L."/>
            <person name="Vogel H."/>
            <person name="Walters J."/>
            <person name="Waterhouse R.M."/>
            <person name="Ahn S.J."/>
            <person name="Almeida F.C."/>
            <person name="An C."/>
            <person name="Aqrawi P."/>
            <person name="Bretschneider A."/>
            <person name="Bryant W.B."/>
            <person name="Bucks S."/>
            <person name="Chao H."/>
            <person name="Chevignon G."/>
            <person name="Christen J.M."/>
            <person name="Clarke D.F."/>
            <person name="Dittmer N.T."/>
            <person name="Ferguson L.C.F."/>
            <person name="Garavelou S."/>
            <person name="Gordon K.H.J."/>
            <person name="Gunaratna R.T."/>
            <person name="Han Y."/>
            <person name="Hauser F."/>
            <person name="He Y."/>
            <person name="Heidel-Fischer H."/>
            <person name="Hirsh A."/>
            <person name="Hu Y."/>
            <person name="Jiang H."/>
            <person name="Kalra D."/>
            <person name="Klinner C."/>
            <person name="Konig C."/>
            <person name="Kovar C."/>
            <person name="Kroll A.R."/>
            <person name="Kuwar S.S."/>
            <person name="Lee S.L."/>
            <person name="Lehman R."/>
            <person name="Li K."/>
            <person name="Li Z."/>
            <person name="Liang H."/>
            <person name="Lovelace S."/>
            <person name="Lu Z."/>
            <person name="Mansfield J.H."/>
            <person name="McCulloch K.J."/>
            <person name="Mathew T."/>
            <person name="Morton B."/>
            <person name="Muzny D.M."/>
            <person name="Neunemann D."/>
            <person name="Ongeri F."/>
            <person name="Pauchet Y."/>
            <person name="Pu L.L."/>
            <person name="Pyrousis I."/>
            <person name="Rao X.J."/>
            <person name="Redding A."/>
            <person name="Roesel C."/>
            <person name="Sanchez-Gracia A."/>
            <person name="Schaack S."/>
            <person name="Shukla A."/>
            <person name="Tetreau G."/>
            <person name="Wang Y."/>
            <person name="Xiong G.H."/>
            <person name="Traut W."/>
            <person name="Walsh T.K."/>
            <person name="Worley K.C."/>
            <person name="Wu D."/>
            <person name="Wu W."/>
            <person name="Wu Y.Q."/>
            <person name="Zhang X."/>
            <person name="Zou Z."/>
            <person name="Zucker H."/>
            <person name="Briscoe A.D."/>
            <person name="Burmester T."/>
            <person name="Clem R.J."/>
            <person name="Feyereisen R."/>
            <person name="Grimmelikhuijzen C.J.P."/>
            <person name="Hamodrakas S.J."/>
            <person name="Hansson B.S."/>
            <person name="Huguet E."/>
            <person name="Jermiin L.S."/>
            <person name="Lan Q."/>
            <person name="Lehman H.K."/>
            <person name="Lorenzen M."/>
            <person name="Merzendorfer H."/>
            <person name="Michalopoulos I."/>
            <person name="Morton D.B."/>
            <person name="Muthukrishnan S."/>
            <person name="Oakeshott J.G."/>
            <person name="Palmer W."/>
            <person name="Park Y."/>
            <person name="Passarelli A.L."/>
            <person name="Rozas J."/>
            <person name="Schwartz L.M."/>
            <person name="Smith W."/>
            <person name="Southgate A."/>
            <person name="Vilcinskas A."/>
            <person name="Vogt R."/>
            <person name="Wang P."/>
            <person name="Werren J."/>
            <person name="Yu X.Q."/>
            <person name="Zhou J.J."/>
            <person name="Brown S.J."/>
            <person name="Scherer S.E."/>
            <person name="Richards S."/>
            <person name="Blissard G.W."/>
        </authorList>
    </citation>
    <scope>NUCLEOTIDE SEQUENCE</scope>
</reference>
<proteinExistence type="predicted"/>
<dbReference type="EMBL" id="JH668279">
    <property type="protein sequence ID" value="KAG6440292.1"/>
    <property type="molecule type" value="Genomic_DNA"/>
</dbReference>
<evidence type="ECO:0000313" key="3">
    <source>
        <dbReference type="Proteomes" id="UP000791440"/>
    </source>
</evidence>